<comment type="caution">
    <text evidence="1">The sequence shown here is derived from an EMBL/GenBank/DDBJ whole genome shotgun (WGS) entry which is preliminary data.</text>
</comment>
<dbReference type="EMBL" id="NGLB01000003">
    <property type="protein sequence ID" value="OTN94435.1"/>
    <property type="molecule type" value="Genomic_DNA"/>
</dbReference>
<evidence type="ECO:0000313" key="1">
    <source>
        <dbReference type="EMBL" id="OTN94435.1"/>
    </source>
</evidence>
<evidence type="ECO:0000313" key="2">
    <source>
        <dbReference type="Proteomes" id="UP000194737"/>
    </source>
</evidence>
<dbReference type="RefSeq" id="WP_256925732.1">
    <property type="nucleotide sequence ID" value="NZ_JBNBYO010000017.1"/>
</dbReference>
<gene>
    <name evidence="1" type="ORF">A5804_002745</name>
</gene>
<reference evidence="1 2" key="1">
    <citation type="submission" date="2017-05" db="EMBL/GenBank/DDBJ databases">
        <title>The Genome Sequence of Enterococcus faecium 6F2_DIV0138.</title>
        <authorList>
            <consortium name="The Broad Institute Genomics Platform"/>
            <consortium name="The Broad Institute Genomic Center for Infectious Diseases"/>
            <person name="Earl A."/>
            <person name="Manson A."/>
            <person name="Schwartman J."/>
            <person name="Gilmore M."/>
            <person name="Abouelleil A."/>
            <person name="Cao P."/>
            <person name="Chapman S."/>
            <person name="Cusick C."/>
            <person name="Shea T."/>
            <person name="Young S."/>
            <person name="Neafsey D."/>
            <person name="Nusbaum C."/>
            <person name="Birren B."/>
        </authorList>
    </citation>
    <scope>NUCLEOTIDE SEQUENCE [LARGE SCALE GENOMIC DNA]</scope>
    <source>
        <strain evidence="1 2">6F2_DIV0138</strain>
    </source>
</reference>
<proteinExistence type="predicted"/>
<accession>A0AB73P113</accession>
<name>A0AB73P113_ENTFC</name>
<organism evidence="1 2">
    <name type="scientific">Enterococcus faecium</name>
    <name type="common">Streptococcus faecium</name>
    <dbReference type="NCBI Taxonomy" id="1352"/>
    <lineage>
        <taxon>Bacteria</taxon>
        <taxon>Bacillati</taxon>
        <taxon>Bacillota</taxon>
        <taxon>Bacilli</taxon>
        <taxon>Lactobacillales</taxon>
        <taxon>Enterococcaceae</taxon>
        <taxon>Enterococcus</taxon>
    </lineage>
</organism>
<protein>
    <submittedName>
        <fullName evidence="1">Uncharacterized protein</fullName>
    </submittedName>
</protein>
<sequence length="97" mass="11030">MTIKKVHTTLYKLYTKKLATNIEAAAVVGYDGHETYIRNNKKFRPVYNEDILAHLEASGFGLTAQDVRMTRISTYHGYGSQVRISIYAEQTVLFVAK</sequence>
<dbReference type="AlphaFoldDB" id="A0AB73P113"/>
<dbReference type="Proteomes" id="UP000194737">
    <property type="component" value="Unassembled WGS sequence"/>
</dbReference>